<dbReference type="STRING" id="1798384.A3D03_03375"/>
<keyword evidence="1" id="KW-1133">Transmembrane helix</keyword>
<comment type="caution">
    <text evidence="2">The sequence shown here is derived from an EMBL/GenBank/DDBJ whole genome shotgun (WGS) entry which is preliminary data.</text>
</comment>
<sequence>MESNLDNSSLAQNISNQQSSQTVVANQSGINIPIQNQQDIPKKSSSKKIFFIIFILICLIGAGIGIVSGLQENKITDNVSLNQTQNILPTVNQQQIVKDISPVPSELPPANNLLTYKGKKAKYSFNYPKNWPTTEVPADCGPCIERIVLAPIFDVSKQDPEKGYIPPNAFAFINILKMNIYKSFEQKDNSLKISETRDKDVTDIQYLTIAGERAISNTFTEKLNKLNNPRILRTYWMLHDGVEYHFTLYVGSSPSDDSERMKIFGQILSSFQFLQ</sequence>
<gene>
    <name evidence="2" type="ORF">A3D03_03375</name>
</gene>
<protein>
    <submittedName>
        <fullName evidence="2">Uncharacterized protein</fullName>
    </submittedName>
</protein>
<evidence type="ECO:0000313" key="3">
    <source>
        <dbReference type="Proteomes" id="UP000177092"/>
    </source>
</evidence>
<accession>A0A1F6A6R1</accession>
<dbReference type="Proteomes" id="UP000177092">
    <property type="component" value="Unassembled WGS sequence"/>
</dbReference>
<organism evidence="2 3">
    <name type="scientific">Candidatus Gottesmanbacteria bacterium RIFCSPHIGHO2_02_FULL_40_13</name>
    <dbReference type="NCBI Taxonomy" id="1798384"/>
    <lineage>
        <taxon>Bacteria</taxon>
        <taxon>Candidatus Gottesmaniibacteriota</taxon>
    </lineage>
</organism>
<evidence type="ECO:0000256" key="1">
    <source>
        <dbReference type="SAM" id="Phobius"/>
    </source>
</evidence>
<name>A0A1F6A6R1_9BACT</name>
<reference evidence="2 3" key="1">
    <citation type="journal article" date="2016" name="Nat. Commun.">
        <title>Thousands of microbial genomes shed light on interconnected biogeochemical processes in an aquifer system.</title>
        <authorList>
            <person name="Anantharaman K."/>
            <person name="Brown C.T."/>
            <person name="Hug L.A."/>
            <person name="Sharon I."/>
            <person name="Castelle C.J."/>
            <person name="Probst A.J."/>
            <person name="Thomas B.C."/>
            <person name="Singh A."/>
            <person name="Wilkins M.J."/>
            <person name="Karaoz U."/>
            <person name="Brodie E.L."/>
            <person name="Williams K.H."/>
            <person name="Hubbard S.S."/>
            <person name="Banfield J.F."/>
        </authorList>
    </citation>
    <scope>NUCLEOTIDE SEQUENCE [LARGE SCALE GENOMIC DNA]</scope>
</reference>
<keyword evidence="1" id="KW-0472">Membrane</keyword>
<proteinExistence type="predicted"/>
<evidence type="ECO:0000313" key="2">
    <source>
        <dbReference type="EMBL" id="OGG20243.1"/>
    </source>
</evidence>
<dbReference type="EMBL" id="MFJN01000052">
    <property type="protein sequence ID" value="OGG20243.1"/>
    <property type="molecule type" value="Genomic_DNA"/>
</dbReference>
<keyword evidence="1" id="KW-0812">Transmembrane</keyword>
<dbReference type="AlphaFoldDB" id="A0A1F6A6R1"/>
<feature type="transmembrane region" description="Helical" evidence="1">
    <location>
        <begin position="49"/>
        <end position="70"/>
    </location>
</feature>